<evidence type="ECO:0000313" key="1">
    <source>
        <dbReference type="EMBL" id="AFU69799.1"/>
    </source>
</evidence>
<dbReference type="RefSeq" id="WP_015025350.1">
    <property type="nucleotide sequence ID" value="NC_018721.1"/>
</dbReference>
<accession>K4IHF5</accession>
<keyword evidence="2" id="KW-1185">Reference proteome</keyword>
<gene>
    <name evidence="1" type="ordered locus">P700755_003134</name>
</gene>
<dbReference type="EMBL" id="CP003879">
    <property type="protein sequence ID" value="AFU69799.1"/>
    <property type="molecule type" value="Genomic_DNA"/>
</dbReference>
<reference evidence="1" key="1">
    <citation type="submission" date="2006-03" db="EMBL/GenBank/DDBJ databases">
        <authorList>
            <person name="Bowman J."/>
            <person name="Ferriera S."/>
            <person name="Johnson J."/>
            <person name="Kravitz S."/>
            <person name="Halpern A."/>
            <person name="Remington K."/>
            <person name="Beeson K."/>
            <person name="Tran B."/>
            <person name="Rogers Y.-H."/>
            <person name="Friedman R."/>
            <person name="Venter J.C."/>
        </authorList>
    </citation>
    <scope>NUCLEOTIDE SEQUENCE [LARGE SCALE GENOMIC DNA]</scope>
    <source>
        <strain evidence="1">ATCC 700755</strain>
    </source>
</reference>
<reference evidence="1" key="2">
    <citation type="submission" date="2012-09" db="EMBL/GenBank/DDBJ databases">
        <title>The complete sequence of Psychroflexus torquis an extreme psychrophile from sea-ice that is stimulated by light.</title>
        <authorList>
            <person name="Feng S."/>
            <person name="Powell S.M."/>
            <person name="Bowman J.P."/>
        </authorList>
    </citation>
    <scope>NUCLEOTIDE SEQUENCE [LARGE SCALE GENOMIC DNA]</scope>
    <source>
        <strain evidence="1">ATCC 700755</strain>
    </source>
</reference>
<organism evidence="1 2">
    <name type="scientific">Psychroflexus torquis (strain ATCC 700755 / CIP 106069 / ACAM 623)</name>
    <dbReference type="NCBI Taxonomy" id="313595"/>
    <lineage>
        <taxon>Bacteria</taxon>
        <taxon>Pseudomonadati</taxon>
        <taxon>Bacteroidota</taxon>
        <taxon>Flavobacteriia</taxon>
        <taxon>Flavobacteriales</taxon>
        <taxon>Flavobacteriaceae</taxon>
        <taxon>Psychroflexus</taxon>
    </lineage>
</organism>
<name>K4IHF5_PSYTT</name>
<protein>
    <submittedName>
        <fullName evidence="1">Uncharacterized protein</fullName>
    </submittedName>
</protein>
<dbReference type="HOGENOM" id="CLU_1794869_0_0_10"/>
<dbReference type="AlphaFoldDB" id="K4IHF5"/>
<dbReference type="Proteomes" id="UP000008514">
    <property type="component" value="Chromosome"/>
</dbReference>
<proteinExistence type="predicted"/>
<dbReference type="KEGG" id="ptq:P700755_003134"/>
<evidence type="ECO:0000313" key="2">
    <source>
        <dbReference type="Proteomes" id="UP000008514"/>
    </source>
</evidence>
<sequence>MKKHKLIIIIVIFINLYSCKKETYVFDENLLIGNWSKTDTNDYQEYYFDKENMYAYSLKSGSTLHYIFKMKEDSLYLSLVYQEVKEDFKFYDKIIKIDSIKMKLENRIFLKVTKNNTLRMFINKEISSNDYFKACVQRSDVLSK</sequence>